<reference evidence="1" key="1">
    <citation type="submission" date="2020-01" db="EMBL/GenBank/DDBJ databases">
        <authorList>
            <consortium name="DOE Joint Genome Institute"/>
            <person name="Haridas S."/>
            <person name="Albert R."/>
            <person name="Binder M."/>
            <person name="Bloem J."/>
            <person name="Labutti K."/>
            <person name="Salamov A."/>
            <person name="Andreopoulos B."/>
            <person name="Baker S.E."/>
            <person name="Barry K."/>
            <person name="Bills G."/>
            <person name="Bluhm B.H."/>
            <person name="Cannon C."/>
            <person name="Castanera R."/>
            <person name="Culley D.E."/>
            <person name="Daum C."/>
            <person name="Ezra D."/>
            <person name="Gonzalez J.B."/>
            <person name="Henrissat B."/>
            <person name="Kuo A."/>
            <person name="Liang C."/>
            <person name="Lipzen A."/>
            <person name="Lutzoni F."/>
            <person name="Magnuson J."/>
            <person name="Mondo S."/>
            <person name="Nolan M."/>
            <person name="Ohm R."/>
            <person name="Pangilinan J."/>
            <person name="Park H.-J."/>
            <person name="Ramirez L."/>
            <person name="Alfaro M."/>
            <person name="Sun H."/>
            <person name="Tritt A."/>
            <person name="Yoshinaga Y."/>
            <person name="Zwiers L.-H."/>
            <person name="Turgeon B.G."/>
            <person name="Goodwin S.B."/>
            <person name="Spatafora J.W."/>
            <person name="Crous P.W."/>
            <person name="Grigoriev I.V."/>
        </authorList>
    </citation>
    <scope>NUCLEOTIDE SEQUENCE</scope>
    <source>
        <strain evidence="1">CBS 394.84</strain>
    </source>
</reference>
<dbReference type="Proteomes" id="UP000800039">
    <property type="component" value="Unassembled WGS sequence"/>
</dbReference>
<dbReference type="AlphaFoldDB" id="A0A9P4GJS7"/>
<organism evidence="1 2">
    <name type="scientific">Cucurbitaria berberidis CBS 394.84</name>
    <dbReference type="NCBI Taxonomy" id="1168544"/>
    <lineage>
        <taxon>Eukaryota</taxon>
        <taxon>Fungi</taxon>
        <taxon>Dikarya</taxon>
        <taxon>Ascomycota</taxon>
        <taxon>Pezizomycotina</taxon>
        <taxon>Dothideomycetes</taxon>
        <taxon>Pleosporomycetidae</taxon>
        <taxon>Pleosporales</taxon>
        <taxon>Pleosporineae</taxon>
        <taxon>Cucurbitariaceae</taxon>
        <taxon>Cucurbitaria</taxon>
    </lineage>
</organism>
<keyword evidence="2" id="KW-1185">Reference proteome</keyword>
<dbReference type="OrthoDB" id="3781480at2759"/>
<evidence type="ECO:0000313" key="1">
    <source>
        <dbReference type="EMBL" id="KAF1846504.1"/>
    </source>
</evidence>
<accession>A0A9P4GJS7</accession>
<dbReference type="RefSeq" id="XP_040789067.1">
    <property type="nucleotide sequence ID" value="XM_040926647.1"/>
</dbReference>
<name>A0A9P4GJS7_9PLEO</name>
<dbReference type="EMBL" id="ML976616">
    <property type="protein sequence ID" value="KAF1846504.1"/>
    <property type="molecule type" value="Genomic_DNA"/>
</dbReference>
<dbReference type="GeneID" id="63843899"/>
<proteinExistence type="predicted"/>
<comment type="caution">
    <text evidence="1">The sequence shown here is derived from an EMBL/GenBank/DDBJ whole genome shotgun (WGS) entry which is preliminary data.</text>
</comment>
<evidence type="ECO:0000313" key="2">
    <source>
        <dbReference type="Proteomes" id="UP000800039"/>
    </source>
</evidence>
<protein>
    <submittedName>
        <fullName evidence="1">Uncharacterized protein</fullName>
    </submittedName>
</protein>
<gene>
    <name evidence="1" type="ORF">K460DRAFT_125108</name>
</gene>
<sequence>MSGLPSATDPYQNDAWTSYLSTVARQNEQMVDYTNATYERLPRELRDLVYQSLWLDDHPPIASHEAATNYFGDEWRFITDLSKIANKDFWKEAVEWYYEHGCVGRRVKLPDLETFLCTDHFSVEMTPATGTMRSLSVSIAYPEGYEWTLASAIAIRSQLTPLWQLDLMNGFTLTIHIHASFDKKLNVHDLAVLCVLFKNEMLDFARKNCNVMFQFEFEQVPPYRSLSMETPRPLMYHLLEGQAAKDMLTATSEQWLAYLSRYRSREHRFTVVY</sequence>